<dbReference type="AlphaFoldDB" id="A0A0G4IR47"/>
<organism evidence="2 3">
    <name type="scientific">Plasmodiophora brassicae</name>
    <name type="common">Clubroot disease agent</name>
    <dbReference type="NCBI Taxonomy" id="37360"/>
    <lineage>
        <taxon>Eukaryota</taxon>
        <taxon>Sar</taxon>
        <taxon>Rhizaria</taxon>
        <taxon>Endomyxa</taxon>
        <taxon>Phytomyxea</taxon>
        <taxon>Plasmodiophorida</taxon>
        <taxon>Plasmodiophoridae</taxon>
        <taxon>Plasmodiophora</taxon>
    </lineage>
</organism>
<feature type="compositionally biased region" description="Basic and acidic residues" evidence="1">
    <location>
        <begin position="41"/>
        <end position="57"/>
    </location>
</feature>
<reference evidence="2 3" key="1">
    <citation type="submission" date="2015-02" db="EMBL/GenBank/DDBJ databases">
        <authorList>
            <person name="Chooi Y.-H."/>
        </authorList>
    </citation>
    <scope>NUCLEOTIDE SEQUENCE [LARGE SCALE GENOMIC DNA]</scope>
    <source>
        <strain evidence="2">E3</strain>
    </source>
</reference>
<feature type="compositionally biased region" description="Basic and acidic residues" evidence="1">
    <location>
        <begin position="20"/>
        <end position="34"/>
    </location>
</feature>
<proteinExistence type="predicted"/>
<accession>A0A0G4IR47</accession>
<evidence type="ECO:0000313" key="2">
    <source>
        <dbReference type="EMBL" id="CEO97657.1"/>
    </source>
</evidence>
<sequence>MGTYARKQSRLKKALNPNWRESKRFRAPGDDGAGRRPRRQVARDGGGRHRSTDDVTGRRWDEGVVPKGWVPRTPPTTVFQSFVNRPNVAAAVGALKQETDPLRGWTIHTVMLDDDFSLHYDYFWTMLAFCARCLPTKAPEVARELVYHKLKICDVLFDLVVRSCRIANPPLVDDAIDVYFKHGPRSVEAVASIISLCREAEQPQKAFLMLPEALTVNAIRCEDVLMDLAACCMADGGPMAADVAEQVLDVIQVRNMQIDEGIIDDFYGCTAKCLAG</sequence>
<dbReference type="EMBL" id="CDSF01000079">
    <property type="protein sequence ID" value="CEO97657.1"/>
    <property type="molecule type" value="Genomic_DNA"/>
</dbReference>
<dbReference type="Proteomes" id="UP000039324">
    <property type="component" value="Unassembled WGS sequence"/>
</dbReference>
<keyword evidence="3" id="KW-1185">Reference proteome</keyword>
<evidence type="ECO:0000256" key="1">
    <source>
        <dbReference type="SAM" id="MobiDB-lite"/>
    </source>
</evidence>
<protein>
    <submittedName>
        <fullName evidence="2">Uncharacterized protein</fullName>
    </submittedName>
</protein>
<feature type="region of interest" description="Disordered" evidence="1">
    <location>
        <begin position="1"/>
        <end position="57"/>
    </location>
</feature>
<name>A0A0G4IR47_PLABS</name>
<gene>
    <name evidence="2" type="ORF">PBRA_001002</name>
</gene>
<evidence type="ECO:0000313" key="3">
    <source>
        <dbReference type="Proteomes" id="UP000039324"/>
    </source>
</evidence>